<evidence type="ECO:0000256" key="1">
    <source>
        <dbReference type="ARBA" id="ARBA00008520"/>
    </source>
</evidence>
<dbReference type="PANTHER" id="PTHR43649">
    <property type="entry name" value="ARABINOSE-BINDING PROTEIN-RELATED"/>
    <property type="match status" value="1"/>
</dbReference>
<name>A0A512TRI4_CLOBU</name>
<dbReference type="Gene3D" id="3.40.190.10">
    <property type="entry name" value="Periplasmic binding protein-like II"/>
    <property type="match status" value="2"/>
</dbReference>
<accession>A0A512TRI4</accession>
<dbReference type="PANTHER" id="PTHR43649:SF34">
    <property type="entry name" value="ABC TRANSPORTER PERIPLASMIC-BINDING PROTEIN YCJN-RELATED"/>
    <property type="match status" value="1"/>
</dbReference>
<dbReference type="RefSeq" id="WP_024039812.1">
    <property type="nucleotide sequence ID" value="NZ_BKBC01000063.1"/>
</dbReference>
<dbReference type="SUPFAM" id="SSF53850">
    <property type="entry name" value="Periplasmic binding protein-like II"/>
    <property type="match status" value="1"/>
</dbReference>
<dbReference type="Proteomes" id="UP000321089">
    <property type="component" value="Unassembled WGS sequence"/>
</dbReference>
<reference evidence="4 5" key="1">
    <citation type="submission" date="2019-07" db="EMBL/GenBank/DDBJ databases">
        <title>Whole genome shotgun sequence of Clostridium butyricum NBRC 3858.</title>
        <authorList>
            <person name="Hosoyama A."/>
            <person name="Uohara A."/>
            <person name="Ohji S."/>
            <person name="Ichikawa N."/>
        </authorList>
    </citation>
    <scope>NUCLEOTIDE SEQUENCE [LARGE SCALE GENOMIC DNA]</scope>
    <source>
        <strain evidence="4 5">NBRC 3858</strain>
    </source>
</reference>
<gene>
    <name evidence="4" type="ORF">CBU02nite_33550</name>
</gene>
<protein>
    <submittedName>
        <fullName evidence="4">ABC transporter substrate-binding protein</fullName>
    </submittedName>
</protein>
<sequence>MKKIICSMIVSILILTSFIGCKSSDKSNVVNISILNSKPEITVALHEAAKDFMEENEDINIKLVKYSQSSSYIEKVNFMYEAGNAPTMIIMDSAHIRSFKDKFVDLSTEEWIKDITGNIPDIAKNDSGNIIGFPFTTEGMGFIYNKKVTDEAGIDVKGINSISALEEAFNKVNAIGKDAIIVTNEEWSLGDHFLSTFYSIDSEKSGMNTEMYFENLKNAPEDIKNNEVLNGLIDTFDLMKKYNMYADNPMSPSYDKCAELLGKGDVGFWYMGNWASMNILSNSNGNNEFGFISVPVSNDSNAYGQNEIVVDVTKYIVIDSNNSLEQQEAAKRFLNYLVYNEKGNEFIVEDCGIIPSFNNINVSQTDPLVSDIIKYRNDNKTMDFMTSYLPSNNSAIVGNLLRRYLNNEITRENLLDEICNFWANI</sequence>
<dbReference type="EMBL" id="BKBC01000063">
    <property type="protein sequence ID" value="GEQ22849.1"/>
    <property type="molecule type" value="Genomic_DNA"/>
</dbReference>
<dbReference type="InterPro" id="IPR050490">
    <property type="entry name" value="Bact_solute-bd_prot1"/>
</dbReference>
<evidence type="ECO:0000313" key="5">
    <source>
        <dbReference type="Proteomes" id="UP000321089"/>
    </source>
</evidence>
<comment type="caution">
    <text evidence="4">The sequence shown here is derived from an EMBL/GenBank/DDBJ whole genome shotgun (WGS) entry which is preliminary data.</text>
</comment>
<dbReference type="InterPro" id="IPR006059">
    <property type="entry name" value="SBP"/>
</dbReference>
<evidence type="ECO:0000313" key="4">
    <source>
        <dbReference type="EMBL" id="GEQ22849.1"/>
    </source>
</evidence>
<proteinExistence type="inferred from homology"/>
<dbReference type="PROSITE" id="PS51257">
    <property type="entry name" value="PROKAR_LIPOPROTEIN"/>
    <property type="match status" value="1"/>
</dbReference>
<evidence type="ECO:0000256" key="2">
    <source>
        <dbReference type="ARBA" id="ARBA00022448"/>
    </source>
</evidence>
<dbReference type="AlphaFoldDB" id="A0A512TRI4"/>
<evidence type="ECO:0000256" key="3">
    <source>
        <dbReference type="ARBA" id="ARBA00022729"/>
    </source>
</evidence>
<keyword evidence="2" id="KW-0813">Transport</keyword>
<keyword evidence="3" id="KW-0732">Signal</keyword>
<comment type="similarity">
    <text evidence="1">Belongs to the bacterial solute-binding protein 1 family.</text>
</comment>
<organism evidence="4 5">
    <name type="scientific">Clostridium butyricum</name>
    <dbReference type="NCBI Taxonomy" id="1492"/>
    <lineage>
        <taxon>Bacteria</taxon>
        <taxon>Bacillati</taxon>
        <taxon>Bacillota</taxon>
        <taxon>Clostridia</taxon>
        <taxon>Eubacteriales</taxon>
        <taxon>Clostridiaceae</taxon>
        <taxon>Clostridium</taxon>
    </lineage>
</organism>
<dbReference type="Pfam" id="PF13416">
    <property type="entry name" value="SBP_bac_8"/>
    <property type="match status" value="1"/>
</dbReference>